<dbReference type="InterPro" id="IPR010736">
    <property type="entry name" value="SHIPPO-rpt"/>
</dbReference>
<comment type="caution">
    <text evidence="2">The sequence shown here is derived from an EMBL/GenBank/DDBJ whole genome shotgun (WGS) entry which is preliminary data.</text>
</comment>
<dbReference type="AlphaFoldDB" id="A0AB34JJY5"/>
<reference evidence="2 3" key="1">
    <citation type="journal article" date="2024" name="Science">
        <title>Giant polyketide synthase enzymes in the biosynthesis of giant marine polyether toxins.</title>
        <authorList>
            <person name="Fallon T.R."/>
            <person name="Shende V.V."/>
            <person name="Wierzbicki I.H."/>
            <person name="Pendleton A.L."/>
            <person name="Watervoot N.F."/>
            <person name="Auber R.P."/>
            <person name="Gonzalez D.J."/>
            <person name="Wisecaver J.H."/>
            <person name="Moore B.S."/>
        </authorList>
    </citation>
    <scope>NUCLEOTIDE SEQUENCE [LARGE SCALE GENOMIC DNA]</scope>
    <source>
        <strain evidence="2 3">12B1</strain>
    </source>
</reference>
<evidence type="ECO:0000313" key="2">
    <source>
        <dbReference type="EMBL" id="KAL1521839.1"/>
    </source>
</evidence>
<evidence type="ECO:0000313" key="3">
    <source>
        <dbReference type="Proteomes" id="UP001515480"/>
    </source>
</evidence>
<sequence>MDDHGQWPVPPGPEAYAKKLVQGHLLTSAELDNLRRDAEVSYQLEMKDPNFVRASRKWRAQFAEDCMVEEARQRLVQKQKATERMVRRQTIQVERKREMREKRLQRGMAKREAVLKEQERQRRETEERLALSERRALVRETIQRALANQQRGASQAERVMFTHPSMLSDTPGPGMYEPAPEPTRAANFALHPSTEVRKRESCAPGPGSYDPKRHDHLGKEPGITFGLRTERRGGPGEASPGPAAYDYQPERKPGGVISRYAVKSDVERLMDQARETPGPGEYYIGTTLTSGRQSSITGRTAMPEDYMLERKKRSPGPGAYDLPPHRIRGGVIGETAAAQSFLPSINPGPGTYHQTPTVKQEQELRKLSKQVAELVKHRTALHSQSAPAANVSKLGQKNLDTLSTSNDFRSQSVTIME</sequence>
<dbReference type="Proteomes" id="UP001515480">
    <property type="component" value="Unassembled WGS sequence"/>
</dbReference>
<proteinExistence type="predicted"/>
<organism evidence="2 3">
    <name type="scientific">Prymnesium parvum</name>
    <name type="common">Toxic golden alga</name>
    <dbReference type="NCBI Taxonomy" id="97485"/>
    <lineage>
        <taxon>Eukaryota</taxon>
        <taxon>Haptista</taxon>
        <taxon>Haptophyta</taxon>
        <taxon>Prymnesiophyceae</taxon>
        <taxon>Prymnesiales</taxon>
        <taxon>Prymnesiaceae</taxon>
        <taxon>Prymnesium</taxon>
    </lineage>
</organism>
<dbReference type="PANTHER" id="PTHR21580">
    <property type="entry name" value="SHIPPO-1-RELATED"/>
    <property type="match status" value="1"/>
</dbReference>
<accession>A0AB34JJY5</accession>
<name>A0AB34JJY5_PRYPA</name>
<dbReference type="Pfam" id="PF07004">
    <property type="entry name" value="SHIPPO-rpt"/>
    <property type="match status" value="4"/>
</dbReference>
<protein>
    <submittedName>
        <fullName evidence="2">Uncharacterized protein</fullName>
    </submittedName>
</protein>
<feature type="region of interest" description="Disordered" evidence="1">
    <location>
        <begin position="98"/>
        <end position="130"/>
    </location>
</feature>
<dbReference type="EMBL" id="JBGBPQ010000007">
    <property type="protein sequence ID" value="KAL1521839.1"/>
    <property type="molecule type" value="Genomic_DNA"/>
</dbReference>
<gene>
    <name evidence="2" type="ORF">AB1Y20_021490</name>
</gene>
<feature type="compositionally biased region" description="Basic and acidic residues" evidence="1">
    <location>
        <begin position="210"/>
        <end position="219"/>
    </location>
</feature>
<evidence type="ECO:0000256" key="1">
    <source>
        <dbReference type="SAM" id="MobiDB-lite"/>
    </source>
</evidence>
<dbReference type="InterPro" id="IPR051291">
    <property type="entry name" value="CIMAP"/>
</dbReference>
<keyword evidence="3" id="KW-1185">Reference proteome</keyword>
<feature type="region of interest" description="Disordered" evidence="1">
    <location>
        <begin position="192"/>
        <end position="252"/>
    </location>
</feature>